<evidence type="ECO:0000313" key="3">
    <source>
        <dbReference type="EMBL" id="KAG9241591.1"/>
    </source>
</evidence>
<dbReference type="PANTHER" id="PTHR37283">
    <property type="entry name" value="PH DOMAIN-CONTAINING PROTEIN YHR131C"/>
    <property type="match status" value="1"/>
</dbReference>
<organism evidence="3 4">
    <name type="scientific">Calycina marina</name>
    <dbReference type="NCBI Taxonomy" id="1763456"/>
    <lineage>
        <taxon>Eukaryota</taxon>
        <taxon>Fungi</taxon>
        <taxon>Dikarya</taxon>
        <taxon>Ascomycota</taxon>
        <taxon>Pezizomycotina</taxon>
        <taxon>Leotiomycetes</taxon>
        <taxon>Helotiales</taxon>
        <taxon>Pezizellaceae</taxon>
        <taxon>Calycina</taxon>
    </lineage>
</organism>
<dbReference type="InterPro" id="IPR001849">
    <property type="entry name" value="PH_domain"/>
</dbReference>
<dbReference type="SUPFAM" id="SSF50729">
    <property type="entry name" value="PH domain-like"/>
    <property type="match status" value="1"/>
</dbReference>
<evidence type="ECO:0000259" key="2">
    <source>
        <dbReference type="SMART" id="SM00233"/>
    </source>
</evidence>
<keyword evidence="4" id="KW-1185">Reference proteome</keyword>
<evidence type="ECO:0000256" key="1">
    <source>
        <dbReference type="SAM" id="MobiDB-lite"/>
    </source>
</evidence>
<dbReference type="SMART" id="SM00233">
    <property type="entry name" value="PH"/>
    <property type="match status" value="1"/>
</dbReference>
<evidence type="ECO:0000313" key="4">
    <source>
        <dbReference type="Proteomes" id="UP000887226"/>
    </source>
</evidence>
<reference evidence="3" key="1">
    <citation type="journal article" date="2021" name="IMA Fungus">
        <title>Genomic characterization of three marine fungi, including Emericellopsis atlantica sp. nov. with signatures of a generalist lifestyle and marine biomass degradation.</title>
        <authorList>
            <person name="Hagestad O.C."/>
            <person name="Hou L."/>
            <person name="Andersen J.H."/>
            <person name="Hansen E.H."/>
            <person name="Altermark B."/>
            <person name="Li C."/>
            <person name="Kuhnert E."/>
            <person name="Cox R.J."/>
            <person name="Crous P.W."/>
            <person name="Spatafora J.W."/>
            <person name="Lail K."/>
            <person name="Amirebrahimi M."/>
            <person name="Lipzen A."/>
            <person name="Pangilinan J."/>
            <person name="Andreopoulos W."/>
            <person name="Hayes R.D."/>
            <person name="Ng V."/>
            <person name="Grigoriev I.V."/>
            <person name="Jackson S.A."/>
            <person name="Sutton T.D.S."/>
            <person name="Dobson A.D.W."/>
            <person name="Rama T."/>
        </authorList>
    </citation>
    <scope>NUCLEOTIDE SEQUENCE</scope>
    <source>
        <strain evidence="3">TRa3180A</strain>
    </source>
</reference>
<feature type="region of interest" description="Disordered" evidence="1">
    <location>
        <begin position="361"/>
        <end position="384"/>
    </location>
</feature>
<feature type="compositionally biased region" description="Basic and acidic residues" evidence="1">
    <location>
        <begin position="361"/>
        <end position="372"/>
    </location>
</feature>
<protein>
    <recommendedName>
        <fullName evidence="2">PH domain-containing protein</fullName>
    </recommendedName>
</protein>
<dbReference type="Gene3D" id="2.30.29.30">
    <property type="entry name" value="Pleckstrin-homology domain (PH domain)/Phosphotyrosine-binding domain (PTB)"/>
    <property type="match status" value="1"/>
</dbReference>
<proteinExistence type="predicted"/>
<dbReference type="PANTHER" id="PTHR37283:SF1">
    <property type="entry name" value="PH DOMAIN-CONTAINING PROTEIN YHR131C"/>
    <property type="match status" value="1"/>
</dbReference>
<sequence>MEELSETNGAPSDYDPLLPTALVLQKKLQKFNVQPREDEGNEILPVYSTAISICNVFSYKKELEGAVHKAHDRTWCKVCVNLQGTALSLYKYKSGGMFASMGREGYDIPVDSKKGELIRNYNLQHADVGIAADYYKKQYVIRVRAETDQLLLSCNRIETFVIWLQSLFAAIDIAPPLDEREIPRDLSVPQPRRSRRNREGCVLFNRDVREGPLVREQVQLMGQHYPHMISTADISVDSDASEEGQPQPASSAPVLGSSPSRPMTAPAQSSSYAPSSALSRSRRPRLFPYSSEGRPSIDDNGKWRPNHQRSARYDLIYAKRCMTVLMARSPRKSNYLIMKGKQWVVDWNTGTVRRCDPPDYAEATREGEKGSEFKVSQHGHLIRV</sequence>
<feature type="domain" description="PH" evidence="2">
    <location>
        <begin position="61"/>
        <end position="174"/>
    </location>
</feature>
<dbReference type="OrthoDB" id="5865767at2759"/>
<dbReference type="EMBL" id="MU254187">
    <property type="protein sequence ID" value="KAG9241591.1"/>
    <property type="molecule type" value="Genomic_DNA"/>
</dbReference>
<feature type="compositionally biased region" description="Low complexity" evidence="1">
    <location>
        <begin position="265"/>
        <end position="279"/>
    </location>
</feature>
<feature type="region of interest" description="Disordered" evidence="1">
    <location>
        <begin position="237"/>
        <end position="305"/>
    </location>
</feature>
<comment type="caution">
    <text evidence="3">The sequence shown here is derived from an EMBL/GenBank/DDBJ whole genome shotgun (WGS) entry which is preliminary data.</text>
</comment>
<accession>A0A9P8CDS4</accession>
<name>A0A9P8CDS4_9HELO</name>
<gene>
    <name evidence="3" type="ORF">BJ878DRAFT_427793</name>
</gene>
<dbReference type="AlphaFoldDB" id="A0A9P8CDS4"/>
<dbReference type="InterPro" id="IPR011993">
    <property type="entry name" value="PH-like_dom_sf"/>
</dbReference>
<dbReference type="Proteomes" id="UP000887226">
    <property type="component" value="Unassembled WGS sequence"/>
</dbReference>